<keyword evidence="8" id="KW-1185">Reference proteome</keyword>
<evidence type="ECO:0000313" key="7">
    <source>
        <dbReference type="EMBL" id="KKB41525.1"/>
    </source>
</evidence>
<evidence type="ECO:0000256" key="4">
    <source>
        <dbReference type="ARBA" id="ARBA00022989"/>
    </source>
</evidence>
<evidence type="ECO:0000256" key="6">
    <source>
        <dbReference type="SAM" id="Phobius"/>
    </source>
</evidence>
<evidence type="ECO:0000313" key="8">
    <source>
        <dbReference type="Proteomes" id="UP000031563"/>
    </source>
</evidence>
<dbReference type="Pfam" id="PF02653">
    <property type="entry name" value="BPD_transp_2"/>
    <property type="match status" value="1"/>
</dbReference>
<feature type="transmembrane region" description="Helical" evidence="6">
    <location>
        <begin position="107"/>
        <end position="125"/>
    </location>
</feature>
<dbReference type="EMBL" id="JWIR02000021">
    <property type="protein sequence ID" value="KKB41525.1"/>
    <property type="molecule type" value="Genomic_DNA"/>
</dbReference>
<dbReference type="InterPro" id="IPR001851">
    <property type="entry name" value="ABC_transp_permease"/>
</dbReference>
<dbReference type="Proteomes" id="UP000031563">
    <property type="component" value="Unassembled WGS sequence"/>
</dbReference>
<keyword evidence="4 6" id="KW-1133">Transmembrane helix</keyword>
<accession>A0A0F5I8D1</accession>
<name>A0A0F5I8D1_BACTR</name>
<protein>
    <submittedName>
        <fullName evidence="7">Branched-chain amino acid transport system permease protein LivM</fullName>
    </submittedName>
</protein>
<proteinExistence type="predicted"/>
<dbReference type="GO" id="GO:0015658">
    <property type="term" value="F:branched-chain amino acid transmembrane transporter activity"/>
    <property type="evidence" value="ECO:0007669"/>
    <property type="project" value="InterPro"/>
</dbReference>
<comment type="caution">
    <text evidence="7">The sequence shown here is derived from an EMBL/GenBank/DDBJ whole genome shotgun (WGS) entry which is preliminary data.</text>
</comment>
<evidence type="ECO:0000256" key="5">
    <source>
        <dbReference type="ARBA" id="ARBA00023136"/>
    </source>
</evidence>
<dbReference type="AlphaFoldDB" id="A0A0F5I8D1"/>
<feature type="transmembrane region" description="Helical" evidence="6">
    <location>
        <begin position="80"/>
        <end position="100"/>
    </location>
</feature>
<dbReference type="RefSeq" id="WP_040047921.1">
    <property type="nucleotide sequence ID" value="NZ_JWIR02000021.1"/>
</dbReference>
<dbReference type="OrthoDB" id="9789927at2"/>
<feature type="transmembrane region" description="Helical" evidence="6">
    <location>
        <begin position="34"/>
        <end position="60"/>
    </location>
</feature>
<sequence length="323" mass="34672">MRNTYVQFLVSFGALAAAPFVLSLFHLNLLSEILILAIFALSLNVLVGFTGLVSLGHAAFFGVGAYTAAVVAQNVSADMFVTLGLAVAGSFLLAAVIGMFCIKVSGFYFLMLTLAFSQMIYSFIHQSTNLTGGSNGLSGIPRPEMGSFIFGNPVLIFYLVLAVFFVSYAVLRMIVKSPYGQVLVGIRENETRVKSMGYNTGFYKYSAFILAGIFGGVSGALYTYFNGFIAPSDVYWTMSGMALIMVLVGGAGTMLGPVLGAALIVVLETIVSSYVDQWMLVLGLVFITFVVFFPKGIVGIGQSLYKNAVKKKPVYEKKKSRAA</sequence>
<reference evidence="7" key="1">
    <citation type="submission" date="2015-02" db="EMBL/GenBank/DDBJ databases">
        <title>Genome Assembly of Bacillaceae bacterium MTCC 8252.</title>
        <authorList>
            <person name="Verma A."/>
            <person name="Khatri I."/>
            <person name="Mual P."/>
            <person name="Subramanian S."/>
            <person name="Krishnamurthi S."/>
        </authorList>
    </citation>
    <scope>NUCLEOTIDE SEQUENCE [LARGE SCALE GENOMIC DNA]</scope>
    <source>
        <strain evidence="7">MTCC 8252</strain>
    </source>
</reference>
<feature type="transmembrane region" description="Helical" evidence="6">
    <location>
        <begin position="202"/>
        <end position="222"/>
    </location>
</feature>
<dbReference type="PANTHER" id="PTHR30482">
    <property type="entry name" value="HIGH-AFFINITY BRANCHED-CHAIN AMINO ACID TRANSPORT SYSTEM PERMEASE"/>
    <property type="match status" value="1"/>
</dbReference>
<organism evidence="7 8">
    <name type="scientific">Bacillus thermotolerans</name>
    <name type="common">Quasibacillus thermotolerans</name>
    <dbReference type="NCBI Taxonomy" id="1221996"/>
    <lineage>
        <taxon>Bacteria</taxon>
        <taxon>Bacillati</taxon>
        <taxon>Bacillota</taxon>
        <taxon>Bacilli</taxon>
        <taxon>Bacillales</taxon>
        <taxon>Bacillaceae</taxon>
        <taxon>Bacillus</taxon>
    </lineage>
</organism>
<comment type="subcellular location">
    <subcellularLocation>
        <location evidence="1">Cell membrane</location>
        <topology evidence="1">Multi-pass membrane protein</topology>
    </subcellularLocation>
</comment>
<dbReference type="GO" id="GO:0005886">
    <property type="term" value="C:plasma membrane"/>
    <property type="evidence" value="ECO:0007669"/>
    <property type="project" value="UniProtKB-SubCell"/>
</dbReference>
<evidence type="ECO:0000256" key="1">
    <source>
        <dbReference type="ARBA" id="ARBA00004651"/>
    </source>
</evidence>
<dbReference type="PANTHER" id="PTHR30482:SF17">
    <property type="entry name" value="ABC TRANSPORTER ATP-BINDING PROTEIN"/>
    <property type="match status" value="1"/>
</dbReference>
<dbReference type="CDD" id="cd06581">
    <property type="entry name" value="TM_PBP1_LivM_like"/>
    <property type="match status" value="1"/>
</dbReference>
<feature type="transmembrane region" description="Helical" evidence="6">
    <location>
        <begin position="6"/>
        <end position="27"/>
    </location>
</feature>
<evidence type="ECO:0000256" key="3">
    <source>
        <dbReference type="ARBA" id="ARBA00022692"/>
    </source>
</evidence>
<keyword evidence="5 6" id="KW-0472">Membrane</keyword>
<evidence type="ECO:0000256" key="2">
    <source>
        <dbReference type="ARBA" id="ARBA00022475"/>
    </source>
</evidence>
<dbReference type="InterPro" id="IPR043428">
    <property type="entry name" value="LivM-like"/>
</dbReference>
<feature type="transmembrane region" description="Helical" evidence="6">
    <location>
        <begin position="145"/>
        <end position="171"/>
    </location>
</feature>
<feature type="transmembrane region" description="Helical" evidence="6">
    <location>
        <begin position="242"/>
        <end position="266"/>
    </location>
</feature>
<dbReference type="STRING" id="1221996.QY95_00669"/>
<keyword evidence="3 6" id="KW-0812">Transmembrane</keyword>
<keyword evidence="2" id="KW-1003">Cell membrane</keyword>
<feature type="transmembrane region" description="Helical" evidence="6">
    <location>
        <begin position="278"/>
        <end position="297"/>
    </location>
</feature>
<gene>
    <name evidence="7" type="ORF">QY95_00669</name>
</gene>